<comment type="caution">
    <text evidence="2">The sequence shown here is derived from an EMBL/GenBank/DDBJ whole genome shotgun (WGS) entry which is preliminary data.</text>
</comment>
<reference evidence="2" key="1">
    <citation type="submission" date="2022-07" db="EMBL/GenBank/DDBJ databases">
        <title>Chromosome-level genome of Muraenolepis orangiensis.</title>
        <authorList>
            <person name="Kim J."/>
        </authorList>
    </citation>
    <scope>NUCLEOTIDE SEQUENCE</scope>
    <source>
        <strain evidence="2">KU_S4_2022</strain>
        <tissue evidence="2">Muscle</tissue>
    </source>
</reference>
<evidence type="ECO:0000256" key="1">
    <source>
        <dbReference type="SAM" id="MobiDB-lite"/>
    </source>
</evidence>
<protein>
    <submittedName>
        <fullName evidence="2">Uncharacterized protein</fullName>
    </submittedName>
</protein>
<evidence type="ECO:0000313" key="2">
    <source>
        <dbReference type="EMBL" id="KAJ3584830.1"/>
    </source>
</evidence>
<keyword evidence="3" id="KW-1185">Reference proteome</keyword>
<sequence>MARLEAEHRGQKEAQVTTRPERGAGHHRGQKEVQVTTETRRRRSPPRPGGAGHHRGQKEAQVTPRGQKEA</sequence>
<dbReference type="Proteomes" id="UP001148018">
    <property type="component" value="Unassembled WGS sequence"/>
</dbReference>
<dbReference type="EMBL" id="JANIIK010000119">
    <property type="protein sequence ID" value="KAJ3584830.1"/>
    <property type="molecule type" value="Genomic_DNA"/>
</dbReference>
<evidence type="ECO:0000313" key="3">
    <source>
        <dbReference type="Proteomes" id="UP001148018"/>
    </source>
</evidence>
<name>A0A9Q0I4E9_9TELE</name>
<feature type="region of interest" description="Disordered" evidence="1">
    <location>
        <begin position="1"/>
        <end position="70"/>
    </location>
</feature>
<feature type="compositionally biased region" description="Basic and acidic residues" evidence="1">
    <location>
        <begin position="1"/>
        <end position="12"/>
    </location>
</feature>
<gene>
    <name evidence="2" type="ORF">NHX12_015325</name>
</gene>
<organism evidence="2 3">
    <name type="scientific">Muraenolepis orangiensis</name>
    <name type="common">Patagonian moray cod</name>
    <dbReference type="NCBI Taxonomy" id="630683"/>
    <lineage>
        <taxon>Eukaryota</taxon>
        <taxon>Metazoa</taxon>
        <taxon>Chordata</taxon>
        <taxon>Craniata</taxon>
        <taxon>Vertebrata</taxon>
        <taxon>Euteleostomi</taxon>
        <taxon>Actinopterygii</taxon>
        <taxon>Neopterygii</taxon>
        <taxon>Teleostei</taxon>
        <taxon>Neoteleostei</taxon>
        <taxon>Acanthomorphata</taxon>
        <taxon>Zeiogadaria</taxon>
        <taxon>Gadariae</taxon>
        <taxon>Gadiformes</taxon>
        <taxon>Muraenolepidoidei</taxon>
        <taxon>Muraenolepididae</taxon>
        <taxon>Muraenolepis</taxon>
    </lineage>
</organism>
<accession>A0A9Q0I4E9</accession>
<dbReference type="AlphaFoldDB" id="A0A9Q0I4E9"/>
<proteinExistence type="predicted"/>